<dbReference type="EC" id="3.-.-.-" evidence="2"/>
<dbReference type="PANTHER" id="PTHR43283">
    <property type="entry name" value="BETA-LACTAMASE-RELATED"/>
    <property type="match status" value="1"/>
</dbReference>
<dbReference type="PANTHER" id="PTHR43283:SF3">
    <property type="entry name" value="BETA-LACTAMASE FAMILY PROTEIN (AFU_ORTHOLOGUE AFUA_5G07500)"/>
    <property type="match status" value="1"/>
</dbReference>
<comment type="caution">
    <text evidence="2">The sequence shown here is derived from an EMBL/GenBank/DDBJ whole genome shotgun (WGS) entry which is preliminary data.</text>
</comment>
<keyword evidence="3" id="KW-1185">Reference proteome</keyword>
<dbReference type="Pfam" id="PF00144">
    <property type="entry name" value="Beta-lactamase"/>
    <property type="match status" value="1"/>
</dbReference>
<sequence length="391" mass="42085">MTHQLDRNAIDALLSNAVATGAVPHVAAIVADADGVLYEGGFGVRTVGGDEGPITPDTTFRLMSMTKMIVTAAALSMRDEGLLDFAAPVSSYLPEFANQRVLTGFDGDEPVLVEPNTEATVHHLVTHTAGFSYWFWNEKIARYEQLTGTPNVVTGKQEALHAPLVHHPGEVLEYGINTDWLGRVMEAAAGQPLDEIVRSRITKPLGMANTGFEKSAAAEANSVTTHVRDENGKWMSVGDIVGPDPDWLAGGHGLFSTPNDYTRFERALLRGGELDGVRILAESTVNEAFQPQIGDLEFPAELPTTDPGASDTLRIGPGNTWGFGLLVNKHDSPIGRRAGSGAWSGLCNTHFFIDRESGLCASIYSNTLPFVESDGAWAMFQAFERAIYAKA</sequence>
<proteinExistence type="predicted"/>
<dbReference type="RefSeq" id="WP_343961940.1">
    <property type="nucleotide sequence ID" value="NZ_BAAAKZ010000013.1"/>
</dbReference>
<evidence type="ECO:0000313" key="3">
    <source>
        <dbReference type="Proteomes" id="UP001597181"/>
    </source>
</evidence>
<dbReference type="Gene3D" id="3.40.710.10">
    <property type="entry name" value="DD-peptidase/beta-lactamase superfamily"/>
    <property type="match status" value="1"/>
</dbReference>
<dbReference type="EMBL" id="JBHTLY010000003">
    <property type="protein sequence ID" value="MFD1201944.1"/>
    <property type="molecule type" value="Genomic_DNA"/>
</dbReference>
<protein>
    <submittedName>
        <fullName evidence="2">Serine hydrolase domain-containing protein</fullName>
        <ecNumber evidence="2">3.-.-.-</ecNumber>
    </submittedName>
</protein>
<organism evidence="2 3">
    <name type="scientific">Leucobacter albus</name>
    <dbReference type="NCBI Taxonomy" id="272210"/>
    <lineage>
        <taxon>Bacteria</taxon>
        <taxon>Bacillati</taxon>
        <taxon>Actinomycetota</taxon>
        <taxon>Actinomycetes</taxon>
        <taxon>Micrococcales</taxon>
        <taxon>Microbacteriaceae</taxon>
        <taxon>Leucobacter</taxon>
    </lineage>
</organism>
<accession>A0ABW3TNW7</accession>
<reference evidence="3" key="1">
    <citation type="journal article" date="2019" name="Int. J. Syst. Evol. Microbiol.">
        <title>The Global Catalogue of Microorganisms (GCM) 10K type strain sequencing project: providing services to taxonomists for standard genome sequencing and annotation.</title>
        <authorList>
            <consortium name="The Broad Institute Genomics Platform"/>
            <consortium name="The Broad Institute Genome Sequencing Center for Infectious Disease"/>
            <person name="Wu L."/>
            <person name="Ma J."/>
        </authorList>
    </citation>
    <scope>NUCLEOTIDE SEQUENCE [LARGE SCALE GENOMIC DNA]</scope>
    <source>
        <strain evidence="3">CCUG 50213</strain>
    </source>
</reference>
<dbReference type="GO" id="GO:0016787">
    <property type="term" value="F:hydrolase activity"/>
    <property type="evidence" value="ECO:0007669"/>
    <property type="project" value="UniProtKB-KW"/>
</dbReference>
<feature type="domain" description="Beta-lactamase-related" evidence="1">
    <location>
        <begin position="10"/>
        <end position="379"/>
    </location>
</feature>
<keyword evidence="2" id="KW-0378">Hydrolase</keyword>
<dbReference type="Proteomes" id="UP001597181">
    <property type="component" value="Unassembled WGS sequence"/>
</dbReference>
<dbReference type="InterPro" id="IPR050789">
    <property type="entry name" value="Diverse_Enzym_Activities"/>
</dbReference>
<evidence type="ECO:0000313" key="2">
    <source>
        <dbReference type="EMBL" id="MFD1201944.1"/>
    </source>
</evidence>
<dbReference type="InterPro" id="IPR012338">
    <property type="entry name" value="Beta-lactam/transpept-like"/>
</dbReference>
<name>A0ABW3TNW7_9MICO</name>
<evidence type="ECO:0000259" key="1">
    <source>
        <dbReference type="Pfam" id="PF00144"/>
    </source>
</evidence>
<gene>
    <name evidence="2" type="ORF">ACFQ3U_08560</name>
</gene>
<dbReference type="SUPFAM" id="SSF56601">
    <property type="entry name" value="beta-lactamase/transpeptidase-like"/>
    <property type="match status" value="1"/>
</dbReference>
<dbReference type="InterPro" id="IPR001466">
    <property type="entry name" value="Beta-lactam-related"/>
</dbReference>